<name>A0ACC0TWD2_9AGAM</name>
<reference evidence="1" key="1">
    <citation type="submission" date="2021-03" db="EMBL/GenBank/DDBJ databases">
        <title>Evolutionary priming and transition to the ectomycorrhizal habit in an iconic lineage of mushroom-forming fungi: is preadaptation a requirement?</title>
        <authorList>
            <consortium name="DOE Joint Genome Institute"/>
            <person name="Looney B.P."/>
            <person name="Miyauchi S."/>
            <person name="Morin E."/>
            <person name="Drula E."/>
            <person name="Courty P.E."/>
            <person name="Chicoki N."/>
            <person name="Fauchery L."/>
            <person name="Kohler A."/>
            <person name="Kuo A."/>
            <person name="LaButti K."/>
            <person name="Pangilinan J."/>
            <person name="Lipzen A."/>
            <person name="Riley R."/>
            <person name="Andreopoulos W."/>
            <person name="He G."/>
            <person name="Johnson J."/>
            <person name="Barry K.W."/>
            <person name="Grigoriev I.V."/>
            <person name="Nagy L."/>
            <person name="Hibbett D."/>
            <person name="Henrissat B."/>
            <person name="Matheny P.B."/>
            <person name="Labbe J."/>
            <person name="Martin A.F."/>
        </authorList>
    </citation>
    <scope>NUCLEOTIDE SEQUENCE</scope>
    <source>
        <strain evidence="1">BPL698</strain>
    </source>
</reference>
<protein>
    <submittedName>
        <fullName evidence="1">Cytochrome P460</fullName>
    </submittedName>
</protein>
<sequence>MATRIFSKRIVRVALLLLIPLVAIQFIHPRLENPPVSADLQAPPEVKQILERSCYDCHSNQTHLLWFDEIQPAYTLVKGHVLKARKMLNFSHWDSLTPPQQKATLYLSLNKILYGEMPLSQYTMLHRNAKMTEEDITVLKKYLVNLTPVKVSDTSRVNAGNRQYAQWINHSTTPVAVQPAANGIEYIRGYNNWKAISTTDRFDNGTIRVIFGNEVAVKAIEEGNINPWPDGTIFAKVAWDKLVDSSGNIHAGEFKQVEFMIKDAKKYAFSKGWGWARWLGMQLKPYGGKNVNFSRECQGCHQPFKDNDFVFTMPLQLKAK</sequence>
<organism evidence="1 2">
    <name type="scientific">Russula earlei</name>
    <dbReference type="NCBI Taxonomy" id="71964"/>
    <lineage>
        <taxon>Eukaryota</taxon>
        <taxon>Fungi</taxon>
        <taxon>Dikarya</taxon>
        <taxon>Basidiomycota</taxon>
        <taxon>Agaricomycotina</taxon>
        <taxon>Agaricomycetes</taxon>
        <taxon>Russulales</taxon>
        <taxon>Russulaceae</taxon>
        <taxon>Russula</taxon>
    </lineage>
</organism>
<evidence type="ECO:0000313" key="2">
    <source>
        <dbReference type="Proteomes" id="UP001207468"/>
    </source>
</evidence>
<proteinExistence type="predicted"/>
<accession>A0ACC0TWD2</accession>
<dbReference type="EMBL" id="JAGFNK010000363">
    <property type="protein sequence ID" value="KAI9451717.1"/>
    <property type="molecule type" value="Genomic_DNA"/>
</dbReference>
<gene>
    <name evidence="1" type="ORF">F5148DRAFT_1289975</name>
</gene>
<keyword evidence="2" id="KW-1185">Reference proteome</keyword>
<comment type="caution">
    <text evidence="1">The sequence shown here is derived from an EMBL/GenBank/DDBJ whole genome shotgun (WGS) entry which is preliminary data.</text>
</comment>
<evidence type="ECO:0000313" key="1">
    <source>
        <dbReference type="EMBL" id="KAI9451717.1"/>
    </source>
</evidence>
<dbReference type="Proteomes" id="UP001207468">
    <property type="component" value="Unassembled WGS sequence"/>
</dbReference>